<evidence type="ECO:0000313" key="14">
    <source>
        <dbReference type="Proteomes" id="UP000515152"/>
    </source>
</evidence>
<dbReference type="GO" id="GO:0006270">
    <property type="term" value="P:DNA replication initiation"/>
    <property type="evidence" value="ECO:0007669"/>
    <property type="project" value="TreeGrafter"/>
</dbReference>
<dbReference type="KEGG" id="char:122129514"/>
<dbReference type="OrthoDB" id="5552484at2759"/>
<accession>A0A8M1K915</accession>
<dbReference type="CTD" id="23594"/>
<keyword evidence="7" id="KW-0238">DNA-binding</keyword>
<keyword evidence="8" id="KW-0539">Nucleus</keyword>
<feature type="domain" description="ORC6 second cyclin-like" evidence="13">
    <location>
        <begin position="95"/>
        <end position="179"/>
    </location>
</feature>
<keyword evidence="3" id="KW-1017">Isopeptide bond</keyword>
<evidence type="ECO:0000256" key="11">
    <source>
        <dbReference type="SAM" id="MobiDB-lite"/>
    </source>
</evidence>
<keyword evidence="5" id="KW-0235">DNA replication</keyword>
<protein>
    <recommendedName>
        <fullName evidence="10">Origin recognition complex subunit 6</fullName>
    </recommendedName>
</protein>
<dbReference type="CDD" id="cd16075">
    <property type="entry name" value="ORC6_CTD"/>
    <property type="match status" value="1"/>
</dbReference>
<evidence type="ECO:0000313" key="15">
    <source>
        <dbReference type="RefSeq" id="XP_042560377.1"/>
    </source>
</evidence>
<dbReference type="GeneID" id="122129514"/>
<evidence type="ECO:0000256" key="2">
    <source>
        <dbReference type="ARBA" id="ARBA00010840"/>
    </source>
</evidence>
<comment type="subcellular location">
    <subcellularLocation>
        <location evidence="1">Nucleus</location>
    </subcellularLocation>
</comment>
<evidence type="ECO:0000256" key="8">
    <source>
        <dbReference type="ARBA" id="ARBA00023242"/>
    </source>
</evidence>
<feature type="compositionally biased region" description="Basic and acidic residues" evidence="11">
    <location>
        <begin position="225"/>
        <end position="239"/>
    </location>
</feature>
<dbReference type="InterPro" id="IPR054113">
    <property type="entry name" value="ORC6_cyclin-like_2nd"/>
</dbReference>
<comment type="subunit">
    <text evidence="9">Component of ORC, a complex composed of at least 6 subunits: ORC1, ORC2, ORC3, ORC4, ORC5 and ORC6. ORC is regulated in a cell-cycle dependent manner. It is sequentially assembled at the exit from anaphase of mitosis and disassembled as cells enter S phase. Interacts with DBF4.</text>
</comment>
<keyword evidence="14" id="KW-1185">Reference proteome</keyword>
<dbReference type="Pfam" id="PF05460">
    <property type="entry name" value="ORC6"/>
    <property type="match status" value="1"/>
</dbReference>
<evidence type="ECO:0000256" key="1">
    <source>
        <dbReference type="ARBA" id="ARBA00004123"/>
    </source>
</evidence>
<sequence>MEREILYRLASKMGITSPKIRCRAEEYMRLSQVKCTGLGNSTATGKAVICLELAATSSKFPLDKEYAIKLSGLNKKLYQSNLRSMEAMLGLNTNLGLRDLAVQYGCMEAVKVAGQILDRYEESLPAAQQQDLDLAKPLFTTAALFTACKCMKIKVDRKLAASSGVKKGIFDRLCTQMSTIGQKVCSEAACLKEPVKRGQKRQKTLAENFEQKEEAAEVLPTSPKQRKEGESEESMKEDYEEWKRKILENALKSKQADASETSSN</sequence>
<dbReference type="PANTHER" id="PTHR13394:SF0">
    <property type="entry name" value="ORIGIN RECOGNITION COMPLEX SUBUNIT 6"/>
    <property type="match status" value="1"/>
</dbReference>
<feature type="region of interest" description="Disordered" evidence="11">
    <location>
        <begin position="201"/>
        <end position="239"/>
    </location>
</feature>
<evidence type="ECO:0000256" key="3">
    <source>
        <dbReference type="ARBA" id="ARBA00022499"/>
    </source>
</evidence>
<evidence type="ECO:0000256" key="10">
    <source>
        <dbReference type="ARBA" id="ARBA00069654"/>
    </source>
</evidence>
<proteinExistence type="inferred from homology"/>
<reference evidence="15" key="1">
    <citation type="submission" date="2025-08" db="UniProtKB">
        <authorList>
            <consortium name="RefSeq"/>
        </authorList>
    </citation>
    <scope>IDENTIFICATION</scope>
</reference>
<dbReference type="InterPro" id="IPR008721">
    <property type="entry name" value="ORC6_cyclin_first"/>
</dbReference>
<dbReference type="CDD" id="cd11583">
    <property type="entry name" value="Orc6_mid"/>
    <property type="match status" value="1"/>
</dbReference>
<dbReference type="InterPro" id="IPR020529">
    <property type="entry name" value="ORC6_met/pln"/>
</dbReference>
<dbReference type="GO" id="GO:0060271">
    <property type="term" value="P:cilium assembly"/>
    <property type="evidence" value="ECO:0007669"/>
    <property type="project" value="Ensembl"/>
</dbReference>
<evidence type="ECO:0000259" key="13">
    <source>
        <dbReference type="Pfam" id="PF21913"/>
    </source>
</evidence>
<dbReference type="RefSeq" id="XP_042560377.1">
    <property type="nucleotide sequence ID" value="XM_042704443.1"/>
</dbReference>
<dbReference type="Pfam" id="PF21913">
    <property type="entry name" value="ORC6_2nd"/>
    <property type="match status" value="1"/>
</dbReference>
<dbReference type="FunFam" id="1.10.472.10:FF:000054">
    <property type="entry name" value="origin recognition complex subunit 6"/>
    <property type="match status" value="1"/>
</dbReference>
<dbReference type="GO" id="GO:0003677">
    <property type="term" value="F:DNA binding"/>
    <property type="evidence" value="ECO:0007669"/>
    <property type="project" value="UniProtKB-KW"/>
</dbReference>
<gene>
    <name evidence="15" type="primary">orc6</name>
</gene>
<dbReference type="AlphaFoldDB" id="A0A8M1K915"/>
<feature type="domain" description="ORC6 first cyclin-like" evidence="12">
    <location>
        <begin position="7"/>
        <end position="92"/>
    </location>
</feature>
<evidence type="ECO:0000256" key="9">
    <source>
        <dbReference type="ARBA" id="ARBA00062917"/>
    </source>
</evidence>
<evidence type="ECO:0000256" key="4">
    <source>
        <dbReference type="ARBA" id="ARBA00022553"/>
    </source>
</evidence>
<keyword evidence="6" id="KW-0832">Ubl conjugation</keyword>
<name>A0A8M1K915_CLUHA</name>
<comment type="similarity">
    <text evidence="2">Belongs to the ORC6 family.</text>
</comment>
<dbReference type="Proteomes" id="UP000515152">
    <property type="component" value="Unplaced"/>
</dbReference>
<evidence type="ECO:0000256" key="7">
    <source>
        <dbReference type="ARBA" id="ARBA00023125"/>
    </source>
</evidence>
<evidence type="ECO:0000256" key="5">
    <source>
        <dbReference type="ARBA" id="ARBA00022705"/>
    </source>
</evidence>
<evidence type="ECO:0000259" key="12">
    <source>
        <dbReference type="Pfam" id="PF05460"/>
    </source>
</evidence>
<evidence type="ECO:0000256" key="6">
    <source>
        <dbReference type="ARBA" id="ARBA00022843"/>
    </source>
</evidence>
<dbReference type="GO" id="GO:0005664">
    <property type="term" value="C:nuclear origin of replication recognition complex"/>
    <property type="evidence" value="ECO:0007669"/>
    <property type="project" value="InterPro"/>
</dbReference>
<organism evidence="14 15">
    <name type="scientific">Clupea harengus</name>
    <name type="common">Atlantic herring</name>
    <dbReference type="NCBI Taxonomy" id="7950"/>
    <lineage>
        <taxon>Eukaryota</taxon>
        <taxon>Metazoa</taxon>
        <taxon>Chordata</taxon>
        <taxon>Craniata</taxon>
        <taxon>Vertebrata</taxon>
        <taxon>Euteleostomi</taxon>
        <taxon>Actinopterygii</taxon>
        <taxon>Neopterygii</taxon>
        <taxon>Teleostei</taxon>
        <taxon>Clupei</taxon>
        <taxon>Clupeiformes</taxon>
        <taxon>Clupeoidei</taxon>
        <taxon>Clupeidae</taxon>
        <taxon>Clupea</taxon>
    </lineage>
</organism>
<keyword evidence="4" id="KW-0597">Phosphoprotein</keyword>
<dbReference type="PANTHER" id="PTHR13394">
    <property type="entry name" value="ORIGIN RECOGNITION COMPLEX SUBUNIT 6"/>
    <property type="match status" value="1"/>
</dbReference>